<comment type="caution">
    <text evidence="2">The sequence shown here is derived from an EMBL/GenBank/DDBJ whole genome shotgun (WGS) entry which is preliminary data.</text>
</comment>
<dbReference type="CDD" id="cd18186">
    <property type="entry name" value="BTB_POZ_ZBTB_KLHL-like"/>
    <property type="match status" value="1"/>
</dbReference>
<organism evidence="2 3">
    <name type="scientific">Cladonia borealis</name>
    <dbReference type="NCBI Taxonomy" id="184061"/>
    <lineage>
        <taxon>Eukaryota</taxon>
        <taxon>Fungi</taxon>
        <taxon>Dikarya</taxon>
        <taxon>Ascomycota</taxon>
        <taxon>Pezizomycotina</taxon>
        <taxon>Lecanoromycetes</taxon>
        <taxon>OSLEUM clade</taxon>
        <taxon>Lecanoromycetidae</taxon>
        <taxon>Lecanorales</taxon>
        <taxon>Lecanorineae</taxon>
        <taxon>Cladoniaceae</taxon>
        <taxon>Cladonia</taxon>
    </lineage>
</organism>
<feature type="domain" description="BTB" evidence="1">
    <location>
        <begin position="29"/>
        <end position="89"/>
    </location>
</feature>
<name>A0AA39QV03_9LECA</name>
<evidence type="ECO:0000259" key="1">
    <source>
        <dbReference type="PROSITE" id="PS50097"/>
    </source>
</evidence>
<dbReference type="SMART" id="SM00225">
    <property type="entry name" value="BTB"/>
    <property type="match status" value="1"/>
</dbReference>
<dbReference type="EMBL" id="JAFEKC020000018">
    <property type="protein sequence ID" value="KAK0509752.1"/>
    <property type="molecule type" value="Genomic_DNA"/>
</dbReference>
<dbReference type="PANTHER" id="PTHR47843:SF5">
    <property type="entry name" value="BTB_POZ DOMAIN PROTEIN"/>
    <property type="match status" value="1"/>
</dbReference>
<accession>A0AA39QV03</accession>
<protein>
    <recommendedName>
        <fullName evidence="1">BTB domain-containing protein</fullName>
    </recommendedName>
</protein>
<dbReference type="PROSITE" id="PS50097">
    <property type="entry name" value="BTB"/>
    <property type="match status" value="1"/>
</dbReference>
<dbReference type="InterPro" id="IPR011333">
    <property type="entry name" value="SKP1/BTB/POZ_sf"/>
</dbReference>
<dbReference type="Gene3D" id="3.30.710.10">
    <property type="entry name" value="Potassium Channel Kv1.1, Chain A"/>
    <property type="match status" value="1"/>
</dbReference>
<dbReference type="InterPro" id="IPR000210">
    <property type="entry name" value="BTB/POZ_dom"/>
</dbReference>
<dbReference type="SUPFAM" id="SSF54695">
    <property type="entry name" value="POZ domain"/>
    <property type="match status" value="1"/>
</dbReference>
<keyword evidence="3" id="KW-1185">Reference proteome</keyword>
<evidence type="ECO:0000313" key="2">
    <source>
        <dbReference type="EMBL" id="KAK0509752.1"/>
    </source>
</evidence>
<proteinExistence type="predicted"/>
<evidence type="ECO:0000313" key="3">
    <source>
        <dbReference type="Proteomes" id="UP001166286"/>
    </source>
</evidence>
<sequence length="319" mass="35939">MALINIDDDIHKSGIVTGLQNLLSSSQYSDMIIRSGSEEFKVHRAIICPRSKFFAAACNGLFQEGNTGIVTLQDDDTPTVRRMLNYLYSLDYDDNGEAASVANYTHDKGASENLLATTVTEEQHLSAHDAPEYPELLNNIAVYAIADKYGIPELEVLAARKFEIALNDTDFRLDLASLPAIVDAVFDTTPETKCGLRNSVIEYCKSWKEYIIENEDSAVIVRDHGEIGLAMIHQVIHERDQAERSRWDQAEGASVREGTLMSHIDRISRFARCMKVSNSREVQQSYIDAQHRRLKDLRDAIQEAKDCFNTEQSDSWSQL</sequence>
<gene>
    <name evidence="2" type="ORF">JMJ35_008146</name>
</gene>
<dbReference type="PANTHER" id="PTHR47843">
    <property type="entry name" value="BTB DOMAIN-CONTAINING PROTEIN-RELATED"/>
    <property type="match status" value="1"/>
</dbReference>
<dbReference type="Pfam" id="PF00651">
    <property type="entry name" value="BTB"/>
    <property type="match status" value="1"/>
</dbReference>
<dbReference type="AlphaFoldDB" id="A0AA39QV03"/>
<dbReference type="Proteomes" id="UP001166286">
    <property type="component" value="Unassembled WGS sequence"/>
</dbReference>
<reference evidence="2" key="1">
    <citation type="submission" date="2023-03" db="EMBL/GenBank/DDBJ databases">
        <title>Complete genome of Cladonia borealis.</title>
        <authorList>
            <person name="Park H."/>
        </authorList>
    </citation>
    <scope>NUCLEOTIDE SEQUENCE</scope>
    <source>
        <strain evidence="2">ANT050790</strain>
    </source>
</reference>